<evidence type="ECO:0000313" key="1">
    <source>
        <dbReference type="EMBL" id="SBW03593.1"/>
    </source>
</evidence>
<organism evidence="1">
    <name type="scientific">uncultured Alphaproteobacteria bacterium</name>
    <dbReference type="NCBI Taxonomy" id="91750"/>
    <lineage>
        <taxon>Bacteria</taxon>
        <taxon>Pseudomonadati</taxon>
        <taxon>Pseudomonadota</taxon>
        <taxon>Alphaproteobacteria</taxon>
        <taxon>environmental samples</taxon>
    </lineage>
</organism>
<gene>
    <name evidence="1" type="ORF">KL86APRO_11744</name>
</gene>
<dbReference type="NCBIfam" id="TIGR02117">
    <property type="entry name" value="chp_urease_rgn"/>
    <property type="match status" value="1"/>
</dbReference>
<dbReference type="EMBL" id="FLUO01000001">
    <property type="protein sequence ID" value="SBW03593.1"/>
    <property type="molecule type" value="Genomic_DNA"/>
</dbReference>
<reference evidence="1" key="1">
    <citation type="submission" date="2016-04" db="EMBL/GenBank/DDBJ databases">
        <authorList>
            <person name="Evans L.H."/>
            <person name="Alamgir A."/>
            <person name="Owens N."/>
            <person name="Weber N.D."/>
            <person name="Virtaneva K."/>
            <person name="Barbian K."/>
            <person name="Babar A."/>
            <person name="Rosenke K."/>
        </authorList>
    </citation>
    <scope>NUCLEOTIDE SEQUENCE</scope>
    <source>
        <strain evidence="1">86</strain>
    </source>
</reference>
<proteinExistence type="predicted"/>
<accession>A0A212JW21</accession>
<name>A0A212JW21_9PROT</name>
<dbReference type="AlphaFoldDB" id="A0A212JW21"/>
<evidence type="ECO:0008006" key="2">
    <source>
        <dbReference type="Google" id="ProtNLM"/>
    </source>
</evidence>
<dbReference type="InterPro" id="IPR011727">
    <property type="entry name" value="CHP02117"/>
</dbReference>
<protein>
    <recommendedName>
        <fullName evidence="2">DUF2459 domain-containing protein</fullName>
    </recommendedName>
</protein>
<sequence length="233" mass="25175">MRRRWILALTIAPMLLPPLAYLAAAALLSRWTVPGEPPAARGVEVGVCDNGVHTDLLLPVAAAGADWRVRLDFADFPGAPPDADRILVGWGDRDFYLETRAWSDLRPGLAWRALFGGGPSVLHVHLLRGAPISGCRFLVLGADAYRRLDGFVDAALLRDAAGAPRPLRGYGRSDMFYAAAGSYSPIHTCNQWTTRALRAAGVETGVWTPFAGDVMRRLPAVRSADADPFGRGF</sequence>
<dbReference type="Pfam" id="PF09601">
    <property type="entry name" value="DUF2459"/>
    <property type="match status" value="1"/>
</dbReference>